<feature type="binding site" evidence="3">
    <location>
        <position position="82"/>
    </location>
    <ligand>
        <name>substrate</name>
    </ligand>
</feature>
<accession>A0A1I5BYQ3</accession>
<keyword evidence="1" id="KW-0784">Thiamine biosynthesis</keyword>
<evidence type="ECO:0000313" key="6">
    <source>
        <dbReference type="Proteomes" id="UP000198599"/>
    </source>
</evidence>
<dbReference type="PANTHER" id="PTHR43198">
    <property type="entry name" value="BIFUNCTIONAL TH2 PROTEIN"/>
    <property type="match status" value="1"/>
</dbReference>
<gene>
    <name evidence="5" type="ORF">SAMN04487859_10924</name>
</gene>
<name>A0A1I5BYQ3_9RHOB</name>
<evidence type="ECO:0000313" key="5">
    <source>
        <dbReference type="EMBL" id="SFN79833.1"/>
    </source>
</evidence>
<dbReference type="UniPathway" id="UPA00060"/>
<dbReference type="Gene3D" id="1.20.910.10">
    <property type="entry name" value="Heme oxygenase-like"/>
    <property type="match status" value="1"/>
</dbReference>
<dbReference type="GO" id="GO:0005829">
    <property type="term" value="C:cytosol"/>
    <property type="evidence" value="ECO:0007669"/>
    <property type="project" value="TreeGrafter"/>
</dbReference>
<dbReference type="InterPro" id="IPR004305">
    <property type="entry name" value="Thiaminase-2/PQQC"/>
</dbReference>
<protein>
    <recommendedName>
        <fullName evidence="1">Aminopyrimidine aminohydrolase</fullName>
        <ecNumber evidence="1">3.5.99.2</ecNumber>
    </recommendedName>
</protein>
<dbReference type="GO" id="GO:0009228">
    <property type="term" value="P:thiamine biosynthetic process"/>
    <property type="evidence" value="ECO:0007669"/>
    <property type="project" value="UniProtKB-KW"/>
</dbReference>
<dbReference type="GO" id="GO:0050334">
    <property type="term" value="F:thiaminase activity"/>
    <property type="evidence" value="ECO:0007669"/>
    <property type="project" value="UniProtKB-UniRule"/>
</dbReference>
<dbReference type="Proteomes" id="UP000198599">
    <property type="component" value="Unassembled WGS sequence"/>
</dbReference>
<sequence>MRPTDHLKSLCQSDWAAATNHAFTNDLVAGTLAQDKMLAYLRQDYLFIEGFVRLLASAIAQAPSLGDAIPAAQFLGLISGPENTYFLRAIPALGGQADPPAPAHPVTREFQALMAQAARSGRYEQMLAVLVVAEWSYLSWASPHADKAGGLPFWFGEWITLHSGAGFEGVVAYLRDQLDRAWEGLGPDDRHAVEETFVTATRLERAFFDAAVEGYKPA</sequence>
<evidence type="ECO:0000259" key="4">
    <source>
        <dbReference type="Pfam" id="PF03070"/>
    </source>
</evidence>
<dbReference type="OrthoDB" id="3711545at2"/>
<comment type="pathway">
    <text evidence="1">Cofactor biosynthesis; thiamine diphosphate biosynthesis.</text>
</comment>
<evidence type="ECO:0000256" key="2">
    <source>
        <dbReference type="PIRSR" id="PIRSR003170-1"/>
    </source>
</evidence>
<dbReference type="RefSeq" id="WP_092837824.1">
    <property type="nucleotide sequence ID" value="NZ_FOVP01000009.1"/>
</dbReference>
<feature type="binding site" evidence="3">
    <location>
        <position position="44"/>
    </location>
    <ligand>
        <name>substrate</name>
    </ligand>
</feature>
<dbReference type="InterPro" id="IPR026285">
    <property type="entry name" value="TenA_E"/>
</dbReference>
<keyword evidence="1" id="KW-0378">Hydrolase</keyword>
<dbReference type="SUPFAM" id="SSF48613">
    <property type="entry name" value="Heme oxygenase-like"/>
    <property type="match status" value="1"/>
</dbReference>
<evidence type="ECO:0000256" key="3">
    <source>
        <dbReference type="PIRSR" id="PIRSR003170-2"/>
    </source>
</evidence>
<reference evidence="6" key="1">
    <citation type="submission" date="2016-10" db="EMBL/GenBank/DDBJ databases">
        <authorList>
            <person name="Varghese N."/>
            <person name="Submissions S."/>
        </authorList>
    </citation>
    <scope>NUCLEOTIDE SEQUENCE [LARGE SCALE GENOMIC DNA]</scope>
    <source>
        <strain evidence="6">DSM 28463</strain>
    </source>
</reference>
<feature type="binding site" evidence="3">
    <location>
        <position position="134"/>
    </location>
    <ligand>
        <name>substrate</name>
    </ligand>
</feature>
<dbReference type="CDD" id="cd19358">
    <property type="entry name" value="TenA_E_Spr0628-like"/>
    <property type="match status" value="1"/>
</dbReference>
<keyword evidence="6" id="KW-1185">Reference proteome</keyword>
<comment type="catalytic activity">
    <reaction evidence="1">
        <text>thiamine + H2O = 5-(2-hydroxyethyl)-4-methylthiazole + 4-amino-5-hydroxymethyl-2-methylpyrimidine + H(+)</text>
        <dbReference type="Rhea" id="RHEA:17509"/>
        <dbReference type="ChEBI" id="CHEBI:15377"/>
        <dbReference type="ChEBI" id="CHEBI:15378"/>
        <dbReference type="ChEBI" id="CHEBI:16892"/>
        <dbReference type="ChEBI" id="CHEBI:17957"/>
        <dbReference type="ChEBI" id="CHEBI:18385"/>
        <dbReference type="EC" id="3.5.99.2"/>
    </reaction>
</comment>
<comment type="catalytic activity">
    <reaction evidence="1">
        <text>4-amino-5-aminomethyl-2-methylpyrimidine + H2O = 4-amino-5-hydroxymethyl-2-methylpyrimidine + NH4(+)</text>
        <dbReference type="Rhea" id="RHEA:31799"/>
        <dbReference type="ChEBI" id="CHEBI:15377"/>
        <dbReference type="ChEBI" id="CHEBI:16892"/>
        <dbReference type="ChEBI" id="CHEBI:28938"/>
        <dbReference type="ChEBI" id="CHEBI:63416"/>
        <dbReference type="EC" id="3.5.99.2"/>
    </reaction>
</comment>
<proteinExistence type="inferred from homology"/>
<dbReference type="EC" id="3.5.99.2" evidence="1"/>
<dbReference type="PIRSF" id="PIRSF003170">
    <property type="entry name" value="Pet18p"/>
    <property type="match status" value="1"/>
</dbReference>
<dbReference type="GO" id="GO:0009229">
    <property type="term" value="P:thiamine diphosphate biosynthetic process"/>
    <property type="evidence" value="ECO:0007669"/>
    <property type="project" value="UniProtKB-UniPathway"/>
</dbReference>
<dbReference type="Pfam" id="PF03070">
    <property type="entry name" value="TENA_THI-4"/>
    <property type="match status" value="1"/>
</dbReference>
<dbReference type="EMBL" id="FOVP01000009">
    <property type="protein sequence ID" value="SFN79833.1"/>
    <property type="molecule type" value="Genomic_DNA"/>
</dbReference>
<dbReference type="AlphaFoldDB" id="A0A1I5BYQ3"/>
<dbReference type="STRING" id="1005928.SAMN04487859_10924"/>
<organism evidence="5 6">
    <name type="scientific">Roseovarius lutimaris</name>
    <dbReference type="NCBI Taxonomy" id="1005928"/>
    <lineage>
        <taxon>Bacteria</taxon>
        <taxon>Pseudomonadati</taxon>
        <taxon>Pseudomonadota</taxon>
        <taxon>Alphaproteobacteria</taxon>
        <taxon>Rhodobacterales</taxon>
        <taxon>Roseobacteraceae</taxon>
        <taxon>Roseovarius</taxon>
    </lineage>
</organism>
<comment type="function">
    <text evidence="1">Catalyzes an amino-pyrimidine hydrolysis reaction at the C5' of the pyrimidine moiety of thiamine compounds, a reaction that is part of a thiamine salvage pathway. Thus, catalyzes the conversion of 4-amino-5-aminomethyl-2-methylpyrimidine to 4-amino-5-hydroxymethyl-2-methylpyrimidine (HMP).</text>
</comment>
<dbReference type="InterPro" id="IPR050967">
    <property type="entry name" value="Thiamine_Salvage_TenA"/>
</dbReference>
<comment type="similarity">
    <text evidence="1">Belongs to the TenA family.</text>
</comment>
<evidence type="ECO:0000256" key="1">
    <source>
        <dbReference type="PIRNR" id="PIRNR003170"/>
    </source>
</evidence>
<dbReference type="InterPro" id="IPR016084">
    <property type="entry name" value="Haem_Oase-like_multi-hlx"/>
</dbReference>
<feature type="domain" description="Thiaminase-2/PQQC" evidence="4">
    <location>
        <begin position="15"/>
        <end position="212"/>
    </location>
</feature>
<feature type="active site" description="Proton donor" evidence="2">
    <location>
        <position position="204"/>
    </location>
</feature>
<dbReference type="PANTHER" id="PTHR43198:SF2">
    <property type="entry name" value="SI:CH1073-67J19.1-RELATED"/>
    <property type="match status" value="1"/>
</dbReference>